<evidence type="ECO:0000256" key="4">
    <source>
        <dbReference type="ARBA" id="ARBA00023015"/>
    </source>
</evidence>
<dbReference type="InterPro" id="IPR052138">
    <property type="entry name" value="GATA_ZnFinger_Domain"/>
</dbReference>
<protein>
    <recommendedName>
        <fullName evidence="8">GATA-type domain-containing protein</fullName>
    </recommendedName>
</protein>
<dbReference type="KEGG" id="bvg:104884319"/>
<dbReference type="PROSITE" id="PS00344">
    <property type="entry name" value="GATA_ZN_FINGER_1"/>
    <property type="match status" value="1"/>
</dbReference>
<dbReference type="GO" id="GO:0043565">
    <property type="term" value="F:sequence-specific DNA binding"/>
    <property type="evidence" value="ECO:0007669"/>
    <property type="project" value="InterPro"/>
</dbReference>
<organism evidence="9 10">
    <name type="scientific">Beta vulgaris subsp. vulgaris</name>
    <name type="common">Beet</name>
    <dbReference type="NCBI Taxonomy" id="3555"/>
    <lineage>
        <taxon>Eukaryota</taxon>
        <taxon>Viridiplantae</taxon>
        <taxon>Streptophyta</taxon>
        <taxon>Embryophyta</taxon>
        <taxon>Tracheophyta</taxon>
        <taxon>Spermatophyta</taxon>
        <taxon>Magnoliopsida</taxon>
        <taxon>eudicotyledons</taxon>
        <taxon>Gunneridae</taxon>
        <taxon>Pentapetalae</taxon>
        <taxon>Caryophyllales</taxon>
        <taxon>Chenopodiaceae</taxon>
        <taxon>Betoideae</taxon>
        <taxon>Beta</taxon>
    </lineage>
</organism>
<dbReference type="OrthoDB" id="2162994at2759"/>
<dbReference type="EMBL" id="KQ090460">
    <property type="protein sequence ID" value="KMS95501.1"/>
    <property type="molecule type" value="Genomic_DNA"/>
</dbReference>
<evidence type="ECO:0000313" key="9">
    <source>
        <dbReference type="EMBL" id="KMS95501.1"/>
    </source>
</evidence>
<dbReference type="SMART" id="SM00401">
    <property type="entry name" value="ZnF_GATA"/>
    <property type="match status" value="1"/>
</dbReference>
<evidence type="ECO:0000256" key="5">
    <source>
        <dbReference type="ARBA" id="ARBA00023125"/>
    </source>
</evidence>
<evidence type="ECO:0000256" key="6">
    <source>
        <dbReference type="ARBA" id="ARBA00023163"/>
    </source>
</evidence>
<dbReference type="OMA" id="IRWMSSK"/>
<dbReference type="PANTHER" id="PTHR47255">
    <property type="entry name" value="GATA TRANSCRIPTION FACTOR 22-RELATED"/>
    <property type="match status" value="1"/>
</dbReference>
<dbReference type="eggNOG" id="KOG1601">
    <property type="taxonomic scope" value="Eukaryota"/>
</dbReference>
<evidence type="ECO:0000256" key="7">
    <source>
        <dbReference type="PROSITE-ProRule" id="PRU00094"/>
    </source>
</evidence>
<keyword evidence="1" id="KW-0479">Metal-binding</keyword>
<feature type="domain" description="GATA-type" evidence="8">
    <location>
        <begin position="164"/>
        <end position="196"/>
    </location>
</feature>
<keyword evidence="10" id="KW-1185">Reference proteome</keyword>
<proteinExistence type="predicted"/>
<dbReference type="Pfam" id="PF00320">
    <property type="entry name" value="GATA"/>
    <property type="match status" value="1"/>
</dbReference>
<evidence type="ECO:0000256" key="1">
    <source>
        <dbReference type="ARBA" id="ARBA00022723"/>
    </source>
</evidence>
<accession>A0A0J8B3F7</accession>
<evidence type="ECO:0000256" key="2">
    <source>
        <dbReference type="ARBA" id="ARBA00022771"/>
    </source>
</evidence>
<gene>
    <name evidence="9" type="ORF">BVRB_007620</name>
</gene>
<dbReference type="Gene3D" id="3.30.50.10">
    <property type="entry name" value="Erythroid Transcription Factor GATA-1, subunit A"/>
    <property type="match status" value="1"/>
</dbReference>
<keyword evidence="2 7" id="KW-0863">Zinc-finger</keyword>
<dbReference type="GO" id="GO:0006355">
    <property type="term" value="P:regulation of DNA-templated transcription"/>
    <property type="evidence" value="ECO:0007669"/>
    <property type="project" value="InterPro"/>
</dbReference>
<dbReference type="InterPro" id="IPR000679">
    <property type="entry name" value="Znf_GATA"/>
</dbReference>
<sequence>MSPVYLNPQSSSPIPFLELKGDQQHSFFAHLHDDFASTNNNSSFSFNSHNHHNSEEILSLGYSRHEQQKVEKLVLSHEKASDLGSWLQSNANGDDGGSGYNYSFNLEEEQKIESVNYNDQMYSRKWKPSKVRIMQKMMTTSKRSVDNKQLDHDLAKRQNSDVIRVCSDCHTTTTPLWRSGPQGPKSLCNACGIRQRKARRAAMAAAATAGYNGGNDAIVTSISRVEAPKPKVQEMKSERGLDHHHQKSNTLPLKKRSKIIDAARTNNYSTHHNNAKKLCFEDFALSSNKDYLNKRSFPRDEEEGAILLMALSCGLACSS</sequence>
<keyword evidence="6" id="KW-0804">Transcription</keyword>
<evidence type="ECO:0000259" key="8">
    <source>
        <dbReference type="PROSITE" id="PS50114"/>
    </source>
</evidence>
<keyword evidence="3" id="KW-0862">Zinc</keyword>
<dbReference type="InterPro" id="IPR013088">
    <property type="entry name" value="Znf_NHR/GATA"/>
</dbReference>
<dbReference type="PANTHER" id="PTHR47255:SF4">
    <property type="entry name" value="GATA ZINC FINGER DOMAIN-CONTAINING PROTEIN 12"/>
    <property type="match status" value="1"/>
</dbReference>
<evidence type="ECO:0000313" key="10">
    <source>
        <dbReference type="Proteomes" id="UP000035740"/>
    </source>
</evidence>
<dbReference type="SUPFAM" id="SSF57716">
    <property type="entry name" value="Glucocorticoid receptor-like (DNA-binding domain)"/>
    <property type="match status" value="1"/>
</dbReference>
<dbReference type="Gramene" id="KMS95501">
    <property type="protein sequence ID" value="KMS95501"/>
    <property type="gene ID" value="BVRB_007620"/>
</dbReference>
<keyword evidence="4" id="KW-0805">Transcription regulation</keyword>
<keyword evidence="5" id="KW-0238">DNA-binding</keyword>
<name>A0A0J8B3F7_BETVV</name>
<dbReference type="GO" id="GO:0008270">
    <property type="term" value="F:zinc ion binding"/>
    <property type="evidence" value="ECO:0007669"/>
    <property type="project" value="UniProtKB-KW"/>
</dbReference>
<dbReference type="Proteomes" id="UP000035740">
    <property type="component" value="Unassembled WGS sequence"/>
</dbReference>
<dbReference type="AlphaFoldDB" id="A0A0J8B3F7"/>
<dbReference type="CDD" id="cd00202">
    <property type="entry name" value="ZnF_GATA"/>
    <property type="match status" value="1"/>
</dbReference>
<reference evidence="9 10" key="1">
    <citation type="journal article" date="2014" name="Nature">
        <title>The genome of the recently domesticated crop plant sugar beet (Beta vulgaris).</title>
        <authorList>
            <person name="Dohm J.C."/>
            <person name="Minoche A.E."/>
            <person name="Holtgrawe D."/>
            <person name="Capella-Gutierrez S."/>
            <person name="Zakrzewski F."/>
            <person name="Tafer H."/>
            <person name="Rupp O."/>
            <person name="Sorensen T.R."/>
            <person name="Stracke R."/>
            <person name="Reinhardt R."/>
            <person name="Goesmann A."/>
            <person name="Kraft T."/>
            <person name="Schulz B."/>
            <person name="Stadler P.F."/>
            <person name="Schmidt T."/>
            <person name="Gabaldon T."/>
            <person name="Lehrach H."/>
            <person name="Weisshaar B."/>
            <person name="Himmelbauer H."/>
        </authorList>
    </citation>
    <scope>NUCLEOTIDE SEQUENCE [LARGE SCALE GENOMIC DNA]</scope>
    <source>
        <tissue evidence="9">Taproot</tissue>
    </source>
</reference>
<dbReference type="PROSITE" id="PS50114">
    <property type="entry name" value="GATA_ZN_FINGER_2"/>
    <property type="match status" value="1"/>
</dbReference>
<evidence type="ECO:0000256" key="3">
    <source>
        <dbReference type="ARBA" id="ARBA00022833"/>
    </source>
</evidence>